<feature type="compositionally biased region" description="Basic and acidic residues" evidence="7">
    <location>
        <begin position="324"/>
        <end position="337"/>
    </location>
</feature>
<dbReference type="InterPro" id="IPR012337">
    <property type="entry name" value="RNaseH-like_sf"/>
</dbReference>
<dbReference type="InterPro" id="IPR041373">
    <property type="entry name" value="RT_RNaseH"/>
</dbReference>
<feature type="compositionally biased region" description="Basic residues" evidence="7">
    <location>
        <begin position="74"/>
        <end position="83"/>
    </location>
</feature>
<feature type="domain" description="Reverse transcriptase" evidence="8">
    <location>
        <begin position="731"/>
        <end position="914"/>
    </location>
</feature>
<feature type="compositionally biased region" description="Basic and acidic residues" evidence="7">
    <location>
        <begin position="345"/>
        <end position="360"/>
    </location>
</feature>
<proteinExistence type="predicted"/>
<keyword evidence="5" id="KW-0378">Hydrolase</keyword>
<organism evidence="10">
    <name type="scientific">Fagus sylvatica</name>
    <name type="common">Beechnut</name>
    <dbReference type="NCBI Taxonomy" id="28930"/>
    <lineage>
        <taxon>Eukaryota</taxon>
        <taxon>Viridiplantae</taxon>
        <taxon>Streptophyta</taxon>
        <taxon>Embryophyta</taxon>
        <taxon>Tracheophyta</taxon>
        <taxon>Spermatophyta</taxon>
        <taxon>Magnoliopsida</taxon>
        <taxon>eudicotyledons</taxon>
        <taxon>Gunneridae</taxon>
        <taxon>Pentapetalae</taxon>
        <taxon>rosids</taxon>
        <taxon>fabids</taxon>
        <taxon>Fagales</taxon>
        <taxon>Fagaceae</taxon>
        <taxon>Fagus</taxon>
    </lineage>
</organism>
<dbReference type="Pfam" id="PF17917">
    <property type="entry name" value="RT_RNaseH"/>
    <property type="match status" value="1"/>
</dbReference>
<dbReference type="InterPro" id="IPR002156">
    <property type="entry name" value="RNaseH_domain"/>
</dbReference>
<dbReference type="Pfam" id="PF00078">
    <property type="entry name" value="RVT_1"/>
    <property type="match status" value="1"/>
</dbReference>
<feature type="domain" description="RNase H type-1" evidence="9">
    <location>
        <begin position="1037"/>
        <end position="1166"/>
    </location>
</feature>
<dbReference type="Pfam" id="PF13456">
    <property type="entry name" value="RVT_3"/>
    <property type="match status" value="1"/>
</dbReference>
<evidence type="ECO:0000313" key="10">
    <source>
        <dbReference type="EMBL" id="SPD26046.1"/>
    </source>
</evidence>
<feature type="compositionally biased region" description="Basic residues" evidence="7">
    <location>
        <begin position="1527"/>
        <end position="1539"/>
    </location>
</feature>
<dbReference type="Pfam" id="PF17921">
    <property type="entry name" value="Integrase_H2C2"/>
    <property type="match status" value="1"/>
</dbReference>
<feature type="region of interest" description="Disordered" evidence="7">
    <location>
        <begin position="312"/>
        <end position="361"/>
    </location>
</feature>
<dbReference type="InterPro" id="IPR005162">
    <property type="entry name" value="Retrotrans_gag_dom"/>
</dbReference>
<keyword evidence="6" id="KW-0695">RNA-directed DNA polymerase</keyword>
<evidence type="ECO:0000256" key="1">
    <source>
        <dbReference type="ARBA" id="ARBA00022679"/>
    </source>
</evidence>
<dbReference type="InterPro" id="IPR000477">
    <property type="entry name" value="RT_dom"/>
</dbReference>
<dbReference type="CDD" id="cd09279">
    <property type="entry name" value="RNase_HI_like"/>
    <property type="match status" value="1"/>
</dbReference>
<name>A0A2N9IK56_FAGSY</name>
<dbReference type="CDD" id="cd01647">
    <property type="entry name" value="RT_LTR"/>
    <property type="match status" value="1"/>
</dbReference>
<dbReference type="CDD" id="cd00303">
    <property type="entry name" value="retropepsin_like"/>
    <property type="match status" value="1"/>
</dbReference>
<evidence type="ECO:0000256" key="3">
    <source>
        <dbReference type="ARBA" id="ARBA00022722"/>
    </source>
</evidence>
<dbReference type="Gene3D" id="3.10.10.10">
    <property type="entry name" value="HIV Type 1 Reverse Transcriptase, subunit A, domain 1"/>
    <property type="match status" value="1"/>
</dbReference>
<dbReference type="PROSITE" id="PS50878">
    <property type="entry name" value="RT_POL"/>
    <property type="match status" value="1"/>
</dbReference>
<sequence>MGNAHLCLSLHRYKRTAWSGRDRWKSTLKCSPPVASLQRWLRWRSKCEISLPTFRNLLGKTRSSTRSSCSARLRGGRKRTRERVRKEAMLSLDKSVSKSNNKSNAKSKKMGEMKDKFKGRAAKNLDDIVHGTDSPFTKTVTSFPLPSKFRMPTLETFDGSKNPLDHLESFKTMMCLQAVPDEIMCRAFPTTLKGPTRIWFKKLTPSSVGSFAQLSRLFFNHFIGGQRYGRPTTHLLNLKQKEGETLRSYLTRFNKETLLVYGADDKVVLTTFISGLKSGDFLFSVYKDPPSTMSEMMYEAQRHMNGEEALQARDQTSGNKRKWEHADCPTESHETKPKAQRNRNRRQEDRSGRGFNERFNHFTSLNTPADHIFMQIRNDLALKWPDKLLTDPAKRPRDKYCCFHRDHGHNTEDCYDLKRQIEELIKQRKLQRFVERGQRKGRPQGAHQQRALVEVLPRPPPLGEIHVITGGMAVGGTSRSSRKAYARRIHNVLVTQKTDKKPRLEDLSITFTEKDARKVFHPHDDALVITLEIAGYSTRHVLIDNGSSADIIYLTAFQQMKIGKDQLRPIETPLVGFAGTSVYPLGVISLQIVAKNGIGEMRGDQAMARKCYLTSISTEPVHQTLIVEERQNIAESTEELEEIVLIEGNEKKTTRIGTSMTKEIRDSIVRFLRENADVFAWSHDDMPGISTEVIAHKLNVNPSISPVKQKRRVFAPDKNAAIMEEVGKLLMAGFIMEVYYPEWLANVVMVKKSTGKWRMCVDFKDLNKACPKDSYPLPRIDQLVDSTAGHKLLSFMDAFSGYNQIQMTEEDQEKTVFITSRGLFCYKAMPFGLKNVGATYQRLVNKMFHDQIGRNVGVYVDDMLVKSKKEDDHLADLKETFQALRRYNMKLNPAKCVFGVSSGEELYLYLAVFASAVSSALIREEERIQKPVYYTSRTLRGAEERYTNMEKLAFALLIASRKLRPYFQAHSIIVMTDYPIRKAMNKPDVAGRLVQWSIEMSEFDINYRPRTAIKAQALADFIAEFTHPLKEDEQSEEDEAWTVNIDGSSTKEMSGAGVILVSLEKDKLKYALQLRFRATNNEAEYEALLVGLKLSKSMGVKNLTVKSDSQLIVGQVKGEYEAKEDRMKKYLTVVKDLLTHFKKVELLQIPREENVTADRLAREGTLPADRTEAHKLRIRASHFRLLGGILYKMGFSRPHLKCLSPEEANYVIRKVHEGICRNHSGARSLAHKLTRVGYYWPSLLHDATQYVKTCDKCQRFANVPRVPPEEITPITSPWPFAQWGLDIMEPLATISEKNVKSFVWKAVICRFGIPHPQANGQVEITNRTLLKQIKTRLKGAKSMWVEELPSVLWAYRTIVRTPTKETPFKLTFGTEVAISVEIGLATLRTTFHKEEENEGQLRLSLDLLDETREKAAQRIALYQGKMARYYNTKVKLRRFEVGDWVLRKTVMEISCLILGTLSTSRNTTPVASLKNQTPMRCIHSGRPSRRSLFYTSQTLMRFKLDTHEVHKSDTHEVQVRHLRGAQVRHPRGANVRHPRGASTTEDRQERSSICHQVRHPRGSLIEEDRQERSSIYHQVRHPRGALIEEDRQERSSIYHQVRHPRGALIEEGRQERSSIYHQVRHLRGALIEEDRQERSSVYYQVAFMRRTPRQKAVNTTMKIDVCLTRVERNKVTTSEEIAEINNM</sequence>
<dbReference type="Gene3D" id="3.30.70.270">
    <property type="match status" value="1"/>
</dbReference>
<evidence type="ECO:0000256" key="5">
    <source>
        <dbReference type="ARBA" id="ARBA00022801"/>
    </source>
</evidence>
<dbReference type="Pfam" id="PF03732">
    <property type="entry name" value="Retrotrans_gag"/>
    <property type="match status" value="1"/>
</dbReference>
<dbReference type="GO" id="GO:0003676">
    <property type="term" value="F:nucleic acid binding"/>
    <property type="evidence" value="ECO:0007669"/>
    <property type="project" value="InterPro"/>
</dbReference>
<gene>
    <name evidence="10" type="ORF">FSB_LOCUS53928</name>
</gene>
<feature type="compositionally biased region" description="Basic and acidic residues" evidence="7">
    <location>
        <begin position="1564"/>
        <end position="1574"/>
    </location>
</feature>
<accession>A0A2N9IK56</accession>
<dbReference type="InterPro" id="IPR043502">
    <property type="entry name" value="DNA/RNA_pol_sf"/>
</dbReference>
<dbReference type="InterPro" id="IPR043128">
    <property type="entry name" value="Rev_trsase/Diguanyl_cyclase"/>
</dbReference>
<evidence type="ECO:0008006" key="11">
    <source>
        <dbReference type="Google" id="ProtNLM"/>
    </source>
</evidence>
<dbReference type="Gene3D" id="1.10.340.70">
    <property type="match status" value="1"/>
</dbReference>
<evidence type="ECO:0000259" key="9">
    <source>
        <dbReference type="PROSITE" id="PS50879"/>
    </source>
</evidence>
<dbReference type="GO" id="GO:0004523">
    <property type="term" value="F:RNA-DNA hybrid ribonuclease activity"/>
    <property type="evidence" value="ECO:0007669"/>
    <property type="project" value="InterPro"/>
</dbReference>
<dbReference type="PROSITE" id="PS50879">
    <property type="entry name" value="RNASE_H_1"/>
    <property type="match status" value="1"/>
</dbReference>
<dbReference type="EMBL" id="OIVN01006141">
    <property type="protein sequence ID" value="SPD26046.1"/>
    <property type="molecule type" value="Genomic_DNA"/>
</dbReference>
<dbReference type="GO" id="GO:0003964">
    <property type="term" value="F:RNA-directed DNA polymerase activity"/>
    <property type="evidence" value="ECO:0007669"/>
    <property type="project" value="UniProtKB-KW"/>
</dbReference>
<evidence type="ECO:0000256" key="6">
    <source>
        <dbReference type="ARBA" id="ARBA00022918"/>
    </source>
</evidence>
<evidence type="ECO:0000256" key="4">
    <source>
        <dbReference type="ARBA" id="ARBA00022759"/>
    </source>
</evidence>
<keyword evidence="2" id="KW-0548">Nucleotidyltransferase</keyword>
<dbReference type="Gene3D" id="3.30.420.10">
    <property type="entry name" value="Ribonuclease H-like superfamily/Ribonuclease H"/>
    <property type="match status" value="2"/>
</dbReference>
<evidence type="ECO:0000259" key="8">
    <source>
        <dbReference type="PROSITE" id="PS50878"/>
    </source>
</evidence>
<keyword evidence="4" id="KW-0255">Endonuclease</keyword>
<protein>
    <recommendedName>
        <fullName evidence="11">Reverse transcriptase</fullName>
    </recommendedName>
</protein>
<dbReference type="PANTHER" id="PTHR48475:SF2">
    <property type="entry name" value="RIBONUCLEASE H"/>
    <property type="match status" value="1"/>
</dbReference>
<dbReference type="PANTHER" id="PTHR48475">
    <property type="entry name" value="RIBONUCLEASE H"/>
    <property type="match status" value="1"/>
</dbReference>
<dbReference type="SUPFAM" id="SSF56672">
    <property type="entry name" value="DNA/RNA polymerases"/>
    <property type="match status" value="1"/>
</dbReference>
<dbReference type="SUPFAM" id="SSF53098">
    <property type="entry name" value="Ribonuclease H-like"/>
    <property type="match status" value="2"/>
</dbReference>
<keyword evidence="3" id="KW-0540">Nuclease</keyword>
<feature type="region of interest" description="Disordered" evidence="7">
    <location>
        <begin position="1527"/>
        <end position="1594"/>
    </location>
</feature>
<reference evidence="10" key="1">
    <citation type="submission" date="2018-02" db="EMBL/GenBank/DDBJ databases">
        <authorList>
            <person name="Cohen D.B."/>
            <person name="Kent A.D."/>
        </authorList>
    </citation>
    <scope>NUCLEOTIDE SEQUENCE</scope>
</reference>
<dbReference type="InterPro" id="IPR041588">
    <property type="entry name" value="Integrase_H2C2"/>
</dbReference>
<keyword evidence="1" id="KW-0808">Transferase</keyword>
<feature type="region of interest" description="Disordered" evidence="7">
    <location>
        <begin position="65"/>
        <end position="86"/>
    </location>
</feature>
<dbReference type="InterPro" id="IPR036397">
    <property type="entry name" value="RNaseH_sf"/>
</dbReference>
<evidence type="ECO:0000256" key="7">
    <source>
        <dbReference type="SAM" id="MobiDB-lite"/>
    </source>
</evidence>
<evidence type="ECO:0000256" key="2">
    <source>
        <dbReference type="ARBA" id="ARBA00022695"/>
    </source>
</evidence>